<evidence type="ECO:0000256" key="10">
    <source>
        <dbReference type="ARBA" id="ARBA00023186"/>
    </source>
</evidence>
<evidence type="ECO:0000256" key="2">
    <source>
        <dbReference type="ARBA" id="ARBA00010527"/>
    </source>
</evidence>
<gene>
    <name evidence="13 17" type="primary">yidC</name>
    <name evidence="17" type="ORF">GCM10007047_12810</name>
</gene>
<organism evidence="17 18">
    <name type="scientific">Cerasicoccus arenae</name>
    <dbReference type="NCBI Taxonomy" id="424488"/>
    <lineage>
        <taxon>Bacteria</taxon>
        <taxon>Pseudomonadati</taxon>
        <taxon>Verrucomicrobiota</taxon>
        <taxon>Opitutia</taxon>
        <taxon>Puniceicoccales</taxon>
        <taxon>Cerasicoccaceae</taxon>
        <taxon>Cerasicoccus</taxon>
    </lineage>
</organism>
<dbReference type="AlphaFoldDB" id="A0A8J3DGA5"/>
<evidence type="ECO:0000256" key="8">
    <source>
        <dbReference type="ARBA" id="ARBA00022989"/>
    </source>
</evidence>
<evidence type="ECO:0000256" key="5">
    <source>
        <dbReference type="ARBA" id="ARBA00022475"/>
    </source>
</evidence>
<dbReference type="Pfam" id="PF14849">
    <property type="entry name" value="YidC_periplas"/>
    <property type="match status" value="1"/>
</dbReference>
<evidence type="ECO:0000256" key="3">
    <source>
        <dbReference type="ARBA" id="ARBA00015325"/>
    </source>
</evidence>
<dbReference type="NCBIfam" id="TIGR03593">
    <property type="entry name" value="yidC_nterm"/>
    <property type="match status" value="1"/>
</dbReference>
<dbReference type="PRINTS" id="PR01900">
    <property type="entry name" value="YIDCPROTEIN"/>
</dbReference>
<accession>A0A8J3DGA5</accession>
<dbReference type="RefSeq" id="WP_189513114.1">
    <property type="nucleotide sequence ID" value="NZ_BMXG01000006.1"/>
</dbReference>
<keyword evidence="9 13" id="KW-0472">Membrane</keyword>
<comment type="subcellular location">
    <subcellularLocation>
        <location evidence="1">Cell inner membrane</location>
        <topology evidence="1">Multi-pass membrane protein</topology>
    </subcellularLocation>
    <subcellularLocation>
        <location evidence="13">Cell membrane</location>
        <topology evidence="13">Multi-pass membrane protein</topology>
    </subcellularLocation>
</comment>
<dbReference type="InterPro" id="IPR001708">
    <property type="entry name" value="YidC/ALB3/OXA1/COX18"/>
</dbReference>
<feature type="transmembrane region" description="Helical" evidence="13">
    <location>
        <begin position="479"/>
        <end position="500"/>
    </location>
</feature>
<reference evidence="17" key="2">
    <citation type="submission" date="2020-09" db="EMBL/GenBank/DDBJ databases">
        <authorList>
            <person name="Sun Q."/>
            <person name="Kim S."/>
        </authorList>
    </citation>
    <scope>NUCLEOTIDE SEQUENCE</scope>
    <source>
        <strain evidence="17">KCTC 12870</strain>
    </source>
</reference>
<feature type="transmembrane region" description="Helical" evidence="13">
    <location>
        <begin position="560"/>
        <end position="583"/>
    </location>
</feature>
<comment type="subunit">
    <text evidence="13">Interacts with the Sec translocase complex via SecD. Specifically interacts with transmembrane segments of nascent integral membrane proteins during membrane integration.</text>
</comment>
<dbReference type="Gene3D" id="2.70.98.90">
    <property type="match status" value="1"/>
</dbReference>
<evidence type="ECO:0000256" key="6">
    <source>
        <dbReference type="ARBA" id="ARBA00022692"/>
    </source>
</evidence>
<dbReference type="GO" id="GO:0032977">
    <property type="term" value="F:membrane insertase activity"/>
    <property type="evidence" value="ECO:0007669"/>
    <property type="project" value="InterPro"/>
</dbReference>
<comment type="caution">
    <text evidence="17">The sequence shown here is derived from an EMBL/GenBank/DDBJ whole genome shotgun (WGS) entry which is preliminary data.</text>
</comment>
<feature type="transmembrane region" description="Helical" evidence="13">
    <location>
        <begin position="6"/>
        <end position="21"/>
    </location>
</feature>
<evidence type="ECO:0000256" key="14">
    <source>
        <dbReference type="SAM" id="MobiDB-lite"/>
    </source>
</evidence>
<evidence type="ECO:0000256" key="7">
    <source>
        <dbReference type="ARBA" id="ARBA00022927"/>
    </source>
</evidence>
<evidence type="ECO:0000259" key="15">
    <source>
        <dbReference type="Pfam" id="PF02096"/>
    </source>
</evidence>
<keyword evidence="4 13" id="KW-0813">Transport</keyword>
<keyword evidence="8 13" id="KW-1133">Transmembrane helix</keyword>
<dbReference type="InterPro" id="IPR038221">
    <property type="entry name" value="YidC_periplasmic_sf"/>
</dbReference>
<evidence type="ECO:0000256" key="13">
    <source>
        <dbReference type="HAMAP-Rule" id="MF_01810"/>
    </source>
</evidence>
<dbReference type="Proteomes" id="UP000642829">
    <property type="component" value="Unassembled WGS sequence"/>
</dbReference>
<dbReference type="PRINTS" id="PR00701">
    <property type="entry name" value="60KDINNERMP"/>
</dbReference>
<evidence type="ECO:0000256" key="12">
    <source>
        <dbReference type="ARBA" id="ARBA00033342"/>
    </source>
</evidence>
<dbReference type="HAMAP" id="MF_01810">
    <property type="entry name" value="YidC_type1"/>
    <property type="match status" value="1"/>
</dbReference>
<dbReference type="GO" id="GO:0005886">
    <property type="term" value="C:plasma membrane"/>
    <property type="evidence" value="ECO:0007669"/>
    <property type="project" value="UniProtKB-SubCell"/>
</dbReference>
<protein>
    <recommendedName>
        <fullName evidence="3 13">Membrane protein insertase YidC</fullName>
    </recommendedName>
    <alternativeName>
        <fullName evidence="12 13">Foldase YidC</fullName>
    </alternativeName>
    <alternativeName>
        <fullName evidence="11 13">Membrane integrase YidC</fullName>
    </alternativeName>
    <alternativeName>
        <fullName evidence="13">Membrane protein YidC</fullName>
    </alternativeName>
</protein>
<dbReference type="InterPro" id="IPR019998">
    <property type="entry name" value="Membr_insert_YidC"/>
</dbReference>
<evidence type="ECO:0000259" key="16">
    <source>
        <dbReference type="Pfam" id="PF14849"/>
    </source>
</evidence>
<reference evidence="17" key="1">
    <citation type="journal article" date="2014" name="Int. J. Syst. Evol. Microbiol.">
        <title>Complete genome sequence of Corynebacterium casei LMG S-19264T (=DSM 44701T), isolated from a smear-ripened cheese.</title>
        <authorList>
            <consortium name="US DOE Joint Genome Institute (JGI-PGF)"/>
            <person name="Walter F."/>
            <person name="Albersmeier A."/>
            <person name="Kalinowski J."/>
            <person name="Ruckert C."/>
        </authorList>
    </citation>
    <scope>NUCLEOTIDE SEQUENCE</scope>
    <source>
        <strain evidence="17">KCTC 12870</strain>
    </source>
</reference>
<feature type="transmembrane region" description="Helical" evidence="13">
    <location>
        <begin position="412"/>
        <end position="433"/>
    </location>
</feature>
<name>A0A8J3DGA5_9BACT</name>
<evidence type="ECO:0000256" key="1">
    <source>
        <dbReference type="ARBA" id="ARBA00004429"/>
    </source>
</evidence>
<feature type="region of interest" description="Disordered" evidence="14">
    <location>
        <begin position="602"/>
        <end position="637"/>
    </location>
</feature>
<dbReference type="GO" id="GO:0015031">
    <property type="term" value="P:protein transport"/>
    <property type="evidence" value="ECO:0007669"/>
    <property type="project" value="UniProtKB-KW"/>
</dbReference>
<comment type="function">
    <text evidence="13">Required for the insertion and/or proper folding and/or complex formation of integral membrane proteins into the membrane. Involved in integration of membrane proteins that insert both dependently and independently of the Sec translocase complex, as well as at least some lipoproteins. Aids folding of multispanning membrane proteins.</text>
</comment>
<keyword evidence="10 13" id="KW-0143">Chaperone</keyword>
<evidence type="ECO:0000313" key="17">
    <source>
        <dbReference type="EMBL" id="GHB98222.1"/>
    </source>
</evidence>
<evidence type="ECO:0000256" key="4">
    <source>
        <dbReference type="ARBA" id="ARBA00022448"/>
    </source>
</evidence>
<keyword evidence="5 13" id="KW-1003">Cell membrane</keyword>
<dbReference type="CDD" id="cd20070">
    <property type="entry name" value="5TM_YidC_Alb3"/>
    <property type="match status" value="1"/>
</dbReference>
<dbReference type="InterPro" id="IPR028055">
    <property type="entry name" value="YidC/Oxa/ALB_C"/>
</dbReference>
<keyword evidence="18" id="KW-1185">Reference proteome</keyword>
<feature type="region of interest" description="Disordered" evidence="14">
    <location>
        <begin position="30"/>
        <end position="58"/>
    </location>
</feature>
<dbReference type="NCBIfam" id="TIGR03592">
    <property type="entry name" value="yidC_oxa1_cterm"/>
    <property type="match status" value="1"/>
</dbReference>
<feature type="transmembrane region" description="Helical" evidence="13">
    <location>
        <begin position="529"/>
        <end position="548"/>
    </location>
</feature>
<evidence type="ECO:0000256" key="9">
    <source>
        <dbReference type="ARBA" id="ARBA00023136"/>
    </source>
</evidence>
<keyword evidence="6 13" id="KW-0812">Transmembrane</keyword>
<dbReference type="PANTHER" id="PTHR12428:SF65">
    <property type="entry name" value="CYTOCHROME C OXIDASE ASSEMBLY PROTEIN COX18, MITOCHONDRIAL"/>
    <property type="match status" value="1"/>
</dbReference>
<sequence length="637" mass="70473">MDKKNTIFGVLLIGAAIFLMSQDMRTKQRAAEEQRKQLTQTEQVKEAVSNPEALPTSVAEATGGETRSVFAAADLPEPAIVAAPESDLPEQTYDLANEHIRVTFTSKGGAIKHVAFTDTMPDGRLKYPATLNSEEPYIFGAGSEKPALAISMNLDSDGVPDEFAPDFTVTKIDKVAGVIQFAYQDASGGAIVRNYVLTKEGGEQDPYVIQHDTHFINKSDKPLPLEAMFLNVGSAPPTKGDVRKEFLNFGYYAAGDAEFIKMSKFTGSKGFMGMGASPERDAFYEGMDNAGGEIVWVSIKNQFFTSVLTPTDALGSGIFAKPIDLGESIEDPDLQMGMTGAMEFDLGSVPVGEQKSIRASYYVGPKEYFRLNTLGQNQDEIMQFGFFGGISKILLWALVGIHGILVHVAPTWGWGFSIILLTCFIKALLWPLTQVQVKSAKAMGKIQAPMKELQEKYKDNPTKLQQETMKLFKENKVNPAAGCLPIVLQIPIFFALFYMLRTSSDLRFSPFLWIKDLSVPDTLPFMPDWFHLMPLLMGAAMVVQMRMTPTPTTDNMQRKIFQFMPLIFLAFCYKFPSGLVLYWTVQNCISILQQWLTNRKRDDAPKDGVIDVTPAKEPAKKKAANANSPKKGGKKKR</sequence>
<keyword evidence="7 13" id="KW-0653">Protein transport</keyword>
<proteinExistence type="inferred from homology"/>
<dbReference type="EMBL" id="BMXG01000006">
    <property type="protein sequence ID" value="GHB98222.1"/>
    <property type="molecule type" value="Genomic_DNA"/>
</dbReference>
<evidence type="ECO:0000313" key="18">
    <source>
        <dbReference type="Proteomes" id="UP000642829"/>
    </source>
</evidence>
<dbReference type="InterPro" id="IPR047196">
    <property type="entry name" value="YidC_ALB_C"/>
</dbReference>
<feature type="domain" description="Membrane insertase YidC/Oxa/ALB C-terminal" evidence="15">
    <location>
        <begin position="414"/>
        <end position="599"/>
    </location>
</feature>
<feature type="domain" description="Membrane insertase YidC N-terminal" evidence="16">
    <location>
        <begin position="95"/>
        <end position="396"/>
    </location>
</feature>
<dbReference type="InterPro" id="IPR028053">
    <property type="entry name" value="Membr_insert_YidC_N"/>
</dbReference>
<dbReference type="PANTHER" id="PTHR12428">
    <property type="entry name" value="OXA1"/>
    <property type="match status" value="1"/>
</dbReference>
<feature type="transmembrane region" description="Helical" evidence="13">
    <location>
        <begin position="384"/>
        <end position="406"/>
    </location>
</feature>
<dbReference type="CDD" id="cd19961">
    <property type="entry name" value="EcYidC-like_peri"/>
    <property type="match status" value="1"/>
</dbReference>
<comment type="similarity">
    <text evidence="2 13">Belongs to the OXA1/ALB3/YidC family. Type 1 subfamily.</text>
</comment>
<dbReference type="Pfam" id="PF02096">
    <property type="entry name" value="60KD_IMP"/>
    <property type="match status" value="1"/>
</dbReference>
<evidence type="ECO:0000256" key="11">
    <source>
        <dbReference type="ARBA" id="ARBA00033245"/>
    </source>
</evidence>
<dbReference type="GO" id="GO:0051205">
    <property type="term" value="P:protein insertion into membrane"/>
    <property type="evidence" value="ECO:0007669"/>
    <property type="project" value="TreeGrafter"/>
</dbReference>